<organism evidence="1 2">
    <name type="scientific">Intestinimonas butyriciproducens</name>
    <dbReference type="NCBI Taxonomy" id="1297617"/>
    <lineage>
        <taxon>Bacteria</taxon>
        <taxon>Bacillati</taxon>
        <taxon>Bacillota</taxon>
        <taxon>Clostridia</taxon>
        <taxon>Eubacteriales</taxon>
        <taxon>Intestinimonas</taxon>
    </lineage>
</organism>
<evidence type="ECO:0000313" key="2">
    <source>
        <dbReference type="Proteomes" id="UP000064844"/>
    </source>
</evidence>
<dbReference type="Pfam" id="PF04488">
    <property type="entry name" value="Gly_transf_sug"/>
    <property type="match status" value="1"/>
</dbReference>
<keyword evidence="1" id="KW-0328">Glycosyltransferase</keyword>
<gene>
    <name evidence="1" type="ORF">IB211_02998c</name>
</gene>
<dbReference type="Gene3D" id="3.90.550.20">
    <property type="match status" value="1"/>
</dbReference>
<dbReference type="KEGG" id="ibu:IB211_02998c"/>
<dbReference type="STRING" id="1297617.IB211_02998c"/>
<dbReference type="EMBL" id="CP011307">
    <property type="protein sequence ID" value="ALP95389.1"/>
    <property type="molecule type" value="Genomic_DNA"/>
</dbReference>
<dbReference type="SUPFAM" id="SSF53448">
    <property type="entry name" value="Nucleotide-diphospho-sugar transferases"/>
    <property type="match status" value="1"/>
</dbReference>
<keyword evidence="2" id="KW-1185">Reference proteome</keyword>
<dbReference type="InterPro" id="IPR007577">
    <property type="entry name" value="GlycoTrfase_DXD_sugar-bd_CS"/>
</dbReference>
<dbReference type="Proteomes" id="UP000064844">
    <property type="component" value="Chromosome"/>
</dbReference>
<protein>
    <submittedName>
        <fullName evidence="1">Putative mannosyltransferase involved in polysaccharide biosynthesis</fullName>
    </submittedName>
</protein>
<evidence type="ECO:0000313" key="1">
    <source>
        <dbReference type="EMBL" id="ALP95389.1"/>
    </source>
</evidence>
<dbReference type="GO" id="GO:0016757">
    <property type="term" value="F:glycosyltransferase activity"/>
    <property type="evidence" value="ECO:0007669"/>
    <property type="project" value="UniProtKB-KW"/>
</dbReference>
<name>A0A0S2W7Q3_9FIRM</name>
<dbReference type="InterPro" id="IPR029044">
    <property type="entry name" value="Nucleotide-diphossugar_trans"/>
</dbReference>
<reference evidence="1 2" key="1">
    <citation type="journal article" date="2015" name="Nat. Commun.">
        <title>Production of butyrate from lysine and the Amadori product fructoselysine by a human gut commensal.</title>
        <authorList>
            <person name="Bui T.P."/>
            <person name="Ritari J."/>
            <person name="Boeren S."/>
            <person name="de Waard P."/>
            <person name="Plugge C.M."/>
            <person name="de Vos W.M."/>
        </authorList>
    </citation>
    <scope>NUCLEOTIDE SEQUENCE [LARGE SCALE GENOMIC DNA]</scope>
    <source>
        <strain evidence="1 2">AF211</strain>
    </source>
</reference>
<accession>A0A0S2W7Q3</accession>
<proteinExistence type="predicted"/>
<sequence>MKWNEDNFDVNFCRRSRQAYEARKYAFVADIARLKVLYEQGGVYLDTDVELTAPLDELIFQTRGAKAYFLFLNERFIGTGAGFGAEAGCQVVKYLLDRYENMEFELKHGIFAQVCTQIETEALEEYYPDFRRNDRRQEFSDGVVFIPTEIWKNFSIHHGTGTWVEGGRDFTLNEKSATGHPEVKKWLRNPEYFLRIRKVFGRKGEYVYEFLVYDLIDMGPLYFAKRMVRKIRARVGKKLRK</sequence>
<reference evidence="2" key="2">
    <citation type="submission" date="2015-04" db="EMBL/GenBank/DDBJ databases">
        <title>A butyrogenic pathway from the amino acid lysine in a human gut commensal.</title>
        <authorList>
            <person name="de Vos W.M."/>
            <person name="Bui N.T.P."/>
            <person name="Plugge C.M."/>
            <person name="Ritari J."/>
        </authorList>
    </citation>
    <scope>NUCLEOTIDE SEQUENCE [LARGE SCALE GENOMIC DNA]</scope>
    <source>
        <strain evidence="2">AF211</strain>
    </source>
</reference>
<dbReference type="PATRIC" id="fig|1297617.4.peg.3077"/>
<keyword evidence="1" id="KW-0808">Transferase</keyword>
<dbReference type="AlphaFoldDB" id="A0A0S2W7Q3"/>